<evidence type="ECO:0008006" key="4">
    <source>
        <dbReference type="Google" id="ProtNLM"/>
    </source>
</evidence>
<keyword evidence="1" id="KW-0472">Membrane</keyword>
<keyword evidence="1" id="KW-0812">Transmembrane</keyword>
<dbReference type="AlphaFoldDB" id="A0A7W7WSP0"/>
<dbReference type="Proteomes" id="UP000578819">
    <property type="component" value="Unassembled WGS sequence"/>
</dbReference>
<sequence>MAYERARPYRHRPRRRLRTAFTLAALVTLVCCVGAAGLGLWNFQSVRRSTGPARSAAETFLADLAAGEHARAYDRLCPATRQRWSREDFVRRAVTPEKISRYTIEDTSVAAKDGRLRATVTAQLIRGHDTVDRHDLPVVQSDDGWQVCGDPF</sequence>
<gene>
    <name evidence="2" type="ORF">FHR38_006078</name>
</gene>
<comment type="caution">
    <text evidence="2">The sequence shown here is derived from an EMBL/GenBank/DDBJ whole genome shotgun (WGS) entry which is preliminary data.</text>
</comment>
<dbReference type="RefSeq" id="WP_184538513.1">
    <property type="nucleotide sequence ID" value="NZ_JACHJW010000001.1"/>
</dbReference>
<keyword evidence="3" id="KW-1185">Reference proteome</keyword>
<reference evidence="2 3" key="1">
    <citation type="submission" date="2020-08" db="EMBL/GenBank/DDBJ databases">
        <title>Sequencing the genomes of 1000 actinobacteria strains.</title>
        <authorList>
            <person name="Klenk H.-P."/>
        </authorList>
    </citation>
    <scope>NUCLEOTIDE SEQUENCE [LARGE SCALE GENOMIC DNA]</scope>
    <source>
        <strain evidence="2 3">DSM 45886</strain>
    </source>
</reference>
<evidence type="ECO:0000313" key="2">
    <source>
        <dbReference type="EMBL" id="MBB4962345.1"/>
    </source>
</evidence>
<evidence type="ECO:0000313" key="3">
    <source>
        <dbReference type="Proteomes" id="UP000578819"/>
    </source>
</evidence>
<accession>A0A7W7WSP0</accession>
<proteinExistence type="predicted"/>
<keyword evidence="1" id="KW-1133">Transmembrane helix</keyword>
<organism evidence="2 3">
    <name type="scientific">Micromonospora polyrhachis</name>
    <dbReference type="NCBI Taxonomy" id="1282883"/>
    <lineage>
        <taxon>Bacteria</taxon>
        <taxon>Bacillati</taxon>
        <taxon>Actinomycetota</taxon>
        <taxon>Actinomycetes</taxon>
        <taxon>Micromonosporales</taxon>
        <taxon>Micromonosporaceae</taxon>
        <taxon>Micromonospora</taxon>
    </lineage>
</organism>
<dbReference type="EMBL" id="JACHJW010000001">
    <property type="protein sequence ID" value="MBB4962345.1"/>
    <property type="molecule type" value="Genomic_DNA"/>
</dbReference>
<name>A0A7W7WSP0_9ACTN</name>
<evidence type="ECO:0000256" key="1">
    <source>
        <dbReference type="SAM" id="Phobius"/>
    </source>
</evidence>
<feature type="transmembrane region" description="Helical" evidence="1">
    <location>
        <begin position="20"/>
        <end position="41"/>
    </location>
</feature>
<protein>
    <recommendedName>
        <fullName evidence="4">DUF4878 domain-containing protein</fullName>
    </recommendedName>
</protein>